<evidence type="ECO:0000313" key="3">
    <source>
        <dbReference type="EMBL" id="KFL36170.1"/>
    </source>
</evidence>
<accession>A0A087MH17</accession>
<feature type="transmembrane region" description="Helical" evidence="2">
    <location>
        <begin position="67"/>
        <end position="87"/>
    </location>
</feature>
<feature type="transmembrane region" description="Helical" evidence="2">
    <location>
        <begin position="41"/>
        <end position="61"/>
    </location>
</feature>
<comment type="caution">
    <text evidence="3">The sequence shown here is derived from an EMBL/GenBank/DDBJ whole genome shotgun (WGS) entry which is preliminary data.</text>
</comment>
<reference evidence="4" key="1">
    <citation type="submission" date="2013-08" db="EMBL/GenBank/DDBJ databases">
        <title>Genome sequencing of Arenimonas donghaensis.</title>
        <authorList>
            <person name="Chen F."/>
            <person name="Wang G."/>
        </authorList>
    </citation>
    <scope>NUCLEOTIDE SEQUENCE [LARGE SCALE GENOMIC DNA]</scope>
    <source>
        <strain evidence="4">HO3-R19</strain>
    </source>
</reference>
<feature type="transmembrane region" description="Helical" evidence="2">
    <location>
        <begin position="127"/>
        <end position="146"/>
    </location>
</feature>
<dbReference type="STRING" id="1121014.N788_04590"/>
<feature type="transmembrane region" description="Helical" evidence="2">
    <location>
        <begin position="6"/>
        <end position="29"/>
    </location>
</feature>
<feature type="region of interest" description="Disordered" evidence="1">
    <location>
        <begin position="220"/>
        <end position="242"/>
    </location>
</feature>
<dbReference type="EMBL" id="AVCJ01000023">
    <property type="protein sequence ID" value="KFL36170.1"/>
    <property type="molecule type" value="Genomic_DNA"/>
</dbReference>
<feature type="transmembrane region" description="Helical" evidence="2">
    <location>
        <begin position="197"/>
        <end position="214"/>
    </location>
</feature>
<evidence type="ECO:0000313" key="4">
    <source>
        <dbReference type="Proteomes" id="UP000029085"/>
    </source>
</evidence>
<keyword evidence="2" id="KW-0472">Membrane</keyword>
<reference evidence="3 4" key="2">
    <citation type="journal article" date="2015" name="Stand. Genomic Sci.">
        <title>High quality draft genomic sequence of Arenimonas donghaensis DSM 18148(T).</title>
        <authorList>
            <person name="Chen F."/>
            <person name="Wang H."/>
            <person name="Cao Y."/>
            <person name="Li X."/>
            <person name="Wang G."/>
        </authorList>
    </citation>
    <scope>NUCLEOTIDE SEQUENCE [LARGE SCALE GENOMIC DNA]</scope>
    <source>
        <strain evidence="3 4">HO3-R19</strain>
    </source>
</reference>
<dbReference type="RefSeq" id="WP_034224125.1">
    <property type="nucleotide sequence ID" value="NZ_AVCJ01000023.1"/>
</dbReference>
<feature type="transmembrane region" description="Helical" evidence="2">
    <location>
        <begin position="99"/>
        <end position="121"/>
    </location>
</feature>
<evidence type="ECO:0000256" key="1">
    <source>
        <dbReference type="SAM" id="MobiDB-lite"/>
    </source>
</evidence>
<evidence type="ECO:0000256" key="2">
    <source>
        <dbReference type="SAM" id="Phobius"/>
    </source>
</evidence>
<protein>
    <recommendedName>
        <fullName evidence="5">DUF2306 domain-containing protein</fullName>
    </recommendedName>
</protein>
<feature type="compositionally biased region" description="Low complexity" evidence="1">
    <location>
        <begin position="220"/>
        <end position="234"/>
    </location>
</feature>
<dbReference type="OrthoDB" id="5984490at2"/>
<organism evidence="3 4">
    <name type="scientific">Arenimonas donghaensis DSM 18148 = HO3-R19</name>
    <dbReference type="NCBI Taxonomy" id="1121014"/>
    <lineage>
        <taxon>Bacteria</taxon>
        <taxon>Pseudomonadati</taxon>
        <taxon>Pseudomonadota</taxon>
        <taxon>Gammaproteobacteria</taxon>
        <taxon>Lysobacterales</taxon>
        <taxon>Lysobacteraceae</taxon>
        <taxon>Arenimonas</taxon>
    </lineage>
</organism>
<evidence type="ECO:0008006" key="5">
    <source>
        <dbReference type="Google" id="ProtNLM"/>
    </source>
</evidence>
<dbReference type="AlphaFoldDB" id="A0A087MH17"/>
<sequence>MDLATLPVIVHVAAGTLALVTFWTAGLVRKGSPLHRRVGQVYLLAMTVIIFTGIPLVLQMVARGQSIGALFLTYLLVLVGNATWFAWRAIRDRRDRAAFYGPMYWFVVALTAGCGLAIIALGTQVGALLLQVFGSVGVLGGIGAWMGWRRSATDPKWWLKEHYGAMIGNGVATHIAFFSIGLRGLLPGVDPQLLQNLAWFTPLAGALVAGAWLGRKYGRPAPARPQTSPSSSQPSPVPRLNT</sequence>
<proteinExistence type="predicted"/>
<feature type="transmembrane region" description="Helical" evidence="2">
    <location>
        <begin position="166"/>
        <end position="185"/>
    </location>
</feature>
<keyword evidence="2" id="KW-0812">Transmembrane</keyword>
<keyword evidence="4" id="KW-1185">Reference proteome</keyword>
<name>A0A087MH17_9GAMM</name>
<dbReference type="Proteomes" id="UP000029085">
    <property type="component" value="Unassembled WGS sequence"/>
</dbReference>
<gene>
    <name evidence="3" type="ORF">N788_04590</name>
</gene>
<keyword evidence="2" id="KW-1133">Transmembrane helix</keyword>